<evidence type="ECO:0000313" key="7">
    <source>
        <dbReference type="Proteomes" id="UP000797356"/>
    </source>
</evidence>
<dbReference type="PANTHER" id="PTHR45714">
    <property type="entry name" value="HOMEOBOX-LEUCINE ZIPPER PROTEIN HAT14"/>
    <property type="match status" value="1"/>
</dbReference>
<dbReference type="EMBL" id="CM017880">
    <property type="protein sequence ID" value="KAG1360770.1"/>
    <property type="molecule type" value="Genomic_DNA"/>
</dbReference>
<name>A0A8K0IJI2_COCNU</name>
<evidence type="ECO:0000256" key="4">
    <source>
        <dbReference type="SAM" id="MobiDB-lite"/>
    </source>
</evidence>
<keyword evidence="7" id="KW-1185">Reference proteome</keyword>
<comment type="subcellular location">
    <subcellularLocation>
        <location evidence="1">Nucleus</location>
    </subcellularLocation>
</comment>
<dbReference type="InterPro" id="IPR003106">
    <property type="entry name" value="Leu_zip_homeo"/>
</dbReference>
<dbReference type="SMART" id="SM00340">
    <property type="entry name" value="HALZ"/>
    <property type="match status" value="1"/>
</dbReference>
<dbReference type="OrthoDB" id="6159439at2759"/>
<dbReference type="GO" id="GO:0006355">
    <property type="term" value="P:regulation of DNA-templated transcription"/>
    <property type="evidence" value="ECO:0007669"/>
    <property type="project" value="InterPro"/>
</dbReference>
<accession>A0A8K0IJI2</accession>
<keyword evidence="3" id="KW-0804">Transcription</keyword>
<dbReference type="GO" id="GO:0043565">
    <property type="term" value="F:sequence-specific DNA binding"/>
    <property type="evidence" value="ECO:0007669"/>
    <property type="project" value="InterPro"/>
</dbReference>
<organism evidence="6 7">
    <name type="scientific">Cocos nucifera</name>
    <name type="common">Coconut palm</name>
    <dbReference type="NCBI Taxonomy" id="13894"/>
    <lineage>
        <taxon>Eukaryota</taxon>
        <taxon>Viridiplantae</taxon>
        <taxon>Streptophyta</taxon>
        <taxon>Embryophyta</taxon>
        <taxon>Tracheophyta</taxon>
        <taxon>Spermatophyta</taxon>
        <taxon>Magnoliopsida</taxon>
        <taxon>Liliopsida</taxon>
        <taxon>Arecaceae</taxon>
        <taxon>Arecoideae</taxon>
        <taxon>Cocoseae</taxon>
        <taxon>Attaleinae</taxon>
        <taxon>Cocos</taxon>
    </lineage>
</organism>
<feature type="compositionally biased region" description="Low complexity" evidence="4">
    <location>
        <begin position="122"/>
        <end position="145"/>
    </location>
</feature>
<proteinExistence type="predicted"/>
<feature type="region of interest" description="Disordered" evidence="4">
    <location>
        <begin position="122"/>
        <end position="153"/>
    </location>
</feature>
<dbReference type="Proteomes" id="UP000797356">
    <property type="component" value="Chromosome 9"/>
</dbReference>
<evidence type="ECO:0000256" key="3">
    <source>
        <dbReference type="ARBA" id="ARBA00023163"/>
    </source>
</evidence>
<evidence type="ECO:0000256" key="1">
    <source>
        <dbReference type="ARBA" id="ARBA00004123"/>
    </source>
</evidence>
<feature type="region of interest" description="Disordered" evidence="4">
    <location>
        <begin position="1"/>
        <end position="54"/>
    </location>
</feature>
<sequence length="176" mass="19044">MGRAGGGRRRSEMERAGDGGQKGQGVDSQGWIGQGAVAAGDGKSRGDGGWGWGGWRTKLKQTEVDCEYLKRWCERLTEENRRLQKEVAELRALKLLSPMQMPVSMMPPTTLTMCPSCQRVISPSNSSNSSTTTTATAATSSSPANHQHHHLFPGVAHSNPTWAMAPFRAAYLNQSS</sequence>
<dbReference type="GO" id="GO:0005634">
    <property type="term" value="C:nucleus"/>
    <property type="evidence" value="ECO:0007669"/>
    <property type="project" value="UniProtKB-SubCell"/>
</dbReference>
<dbReference type="InterPro" id="IPR050762">
    <property type="entry name" value="HD-ZIP_Homeobox_LZ_Class_II"/>
</dbReference>
<reference evidence="6" key="1">
    <citation type="journal article" date="2017" name="Gigascience">
        <title>The genome draft of coconut (Cocos nucifera).</title>
        <authorList>
            <person name="Xiao Y."/>
            <person name="Xu P."/>
            <person name="Fan H."/>
            <person name="Baudouin L."/>
            <person name="Xia W."/>
            <person name="Bocs S."/>
            <person name="Xu J."/>
            <person name="Li Q."/>
            <person name="Guo A."/>
            <person name="Zhou L."/>
            <person name="Li J."/>
            <person name="Wu Y."/>
            <person name="Ma Z."/>
            <person name="Armero A."/>
            <person name="Issali A.E."/>
            <person name="Liu N."/>
            <person name="Peng M."/>
            <person name="Yang Y."/>
        </authorList>
    </citation>
    <scope>NUCLEOTIDE SEQUENCE</scope>
    <source>
        <tissue evidence="6">Spear leaf of Hainan Tall coconut</tissue>
    </source>
</reference>
<keyword evidence="2" id="KW-0805">Transcription regulation</keyword>
<evidence type="ECO:0000313" key="6">
    <source>
        <dbReference type="EMBL" id="KAG1360770.1"/>
    </source>
</evidence>
<feature type="domain" description="Leucine zipper homeobox-associated" evidence="5">
    <location>
        <begin position="60"/>
        <end position="103"/>
    </location>
</feature>
<protein>
    <recommendedName>
        <fullName evidence="5">Leucine zipper homeobox-associated domain-containing protein</fullName>
    </recommendedName>
</protein>
<dbReference type="PANTHER" id="PTHR45714:SF16">
    <property type="entry name" value="HOMEOBOX-LEUCINE ZIPPER PROTEIN HAT2"/>
    <property type="match status" value="1"/>
</dbReference>
<evidence type="ECO:0000256" key="2">
    <source>
        <dbReference type="ARBA" id="ARBA00023015"/>
    </source>
</evidence>
<gene>
    <name evidence="6" type="ORF">COCNU_09G002330</name>
</gene>
<evidence type="ECO:0000259" key="5">
    <source>
        <dbReference type="SMART" id="SM00340"/>
    </source>
</evidence>
<comment type="caution">
    <text evidence="6">The sequence shown here is derived from an EMBL/GenBank/DDBJ whole genome shotgun (WGS) entry which is preliminary data.</text>
</comment>
<dbReference type="Pfam" id="PF02183">
    <property type="entry name" value="HALZ"/>
    <property type="match status" value="1"/>
</dbReference>
<dbReference type="AlphaFoldDB" id="A0A8K0IJI2"/>
<reference evidence="6" key="2">
    <citation type="submission" date="2019-07" db="EMBL/GenBank/DDBJ databases">
        <authorList>
            <person name="Yang Y."/>
            <person name="Bocs S."/>
            <person name="Baudouin L."/>
        </authorList>
    </citation>
    <scope>NUCLEOTIDE SEQUENCE</scope>
    <source>
        <tissue evidence="6">Spear leaf of Hainan Tall coconut</tissue>
    </source>
</reference>